<dbReference type="eggNOG" id="COG3415">
    <property type="taxonomic scope" value="Bacteria"/>
</dbReference>
<dbReference type="SUPFAM" id="SSF46689">
    <property type="entry name" value="Homeodomain-like"/>
    <property type="match status" value="1"/>
</dbReference>
<evidence type="ECO:0000313" key="2">
    <source>
        <dbReference type="Proteomes" id="UP000001953"/>
    </source>
</evidence>
<dbReference type="HOGENOM" id="CLU_2753772_0_0_5"/>
<keyword evidence="2" id="KW-1185">Reference proteome</keyword>
<organism evidence="1 2">
    <name type="scientific">Nitrobacter hamburgensis (strain DSM 10229 / NCIMB 13809 / X14)</name>
    <dbReference type="NCBI Taxonomy" id="323097"/>
    <lineage>
        <taxon>Bacteria</taxon>
        <taxon>Pseudomonadati</taxon>
        <taxon>Pseudomonadota</taxon>
        <taxon>Alphaproteobacteria</taxon>
        <taxon>Hyphomicrobiales</taxon>
        <taxon>Nitrobacteraceae</taxon>
        <taxon>Nitrobacter</taxon>
    </lineage>
</organism>
<gene>
    <name evidence="1" type="ordered locus">Nham_1866</name>
</gene>
<proteinExistence type="predicted"/>
<protein>
    <submittedName>
        <fullName evidence="1">Putative transposase of insertion sequence ISRm2011-2, orfA protein</fullName>
    </submittedName>
</protein>
<dbReference type="STRING" id="323097.Nham_1866"/>
<dbReference type="AlphaFoldDB" id="Q1QM67"/>
<dbReference type="EMBL" id="CP000319">
    <property type="protein sequence ID" value="ABE62680.1"/>
    <property type="molecule type" value="Genomic_DNA"/>
</dbReference>
<accession>Q1QM67</accession>
<name>Q1QM67_NITHX</name>
<evidence type="ECO:0000313" key="1">
    <source>
        <dbReference type="EMBL" id="ABE62680.1"/>
    </source>
</evidence>
<dbReference type="InterPro" id="IPR009057">
    <property type="entry name" value="Homeodomain-like_sf"/>
</dbReference>
<dbReference type="Proteomes" id="UP000001953">
    <property type="component" value="Chromosome"/>
</dbReference>
<dbReference type="KEGG" id="nha:Nham_1866"/>
<sequence length="70" mass="7696">MARASSQDLRERAIDAALSGVRPAAARFGIGDATAIVWVRRAREVGDRLARKQGQPRARNSIRTEFIFTG</sequence>
<reference evidence="1 2" key="1">
    <citation type="submission" date="2006-03" db="EMBL/GenBank/DDBJ databases">
        <title>Complete sequence of chromosome of Nitrobacter hamburgensis X14.</title>
        <authorList>
            <consortium name="US DOE Joint Genome Institute"/>
            <person name="Copeland A."/>
            <person name="Lucas S."/>
            <person name="Lapidus A."/>
            <person name="Barry K."/>
            <person name="Detter J.C."/>
            <person name="Glavina del Rio T."/>
            <person name="Hammon N."/>
            <person name="Israni S."/>
            <person name="Dalin E."/>
            <person name="Tice H."/>
            <person name="Pitluck S."/>
            <person name="Chain P."/>
            <person name="Malfatti S."/>
            <person name="Shin M."/>
            <person name="Vergez L."/>
            <person name="Schmutz J."/>
            <person name="Larimer F."/>
            <person name="Land M."/>
            <person name="Hauser L."/>
            <person name="Kyrpides N."/>
            <person name="Ivanova N."/>
            <person name="Ward B."/>
            <person name="Arp D."/>
            <person name="Klotz M."/>
            <person name="Stein L."/>
            <person name="O'Mullan G."/>
            <person name="Starkenburg S."/>
            <person name="Sayavedra L."/>
            <person name="Poret-Peterson A.T."/>
            <person name="Gentry M.E."/>
            <person name="Bruce D."/>
            <person name="Richardson P."/>
        </authorList>
    </citation>
    <scope>NUCLEOTIDE SEQUENCE [LARGE SCALE GENOMIC DNA]</scope>
    <source>
        <strain evidence="2">DSM 10229 / NCIMB 13809 / X14</strain>
    </source>
</reference>